<gene>
    <name evidence="1" type="ORF">US68_C0003G0045</name>
</gene>
<evidence type="ECO:0000313" key="2">
    <source>
        <dbReference type="Proteomes" id="UP000034231"/>
    </source>
</evidence>
<sequence length="255" mass="30806">MDEFEKAIKRTKGYASKYGQKLSDKQLFLRLISTKIYDFSKIEGRGEKEALDKDWKEKLYLAKDLVNKHLFKMRGIKMVGVTGTVAAEGAKKSEDIDLLVITKEDELWWWRLYLRLYVWWNKIPHRKFKKREKHNEFCFNLWLDRANLTIPKHKRNLKNATDLILMKVVLDRDNTYQSFLKENKWVKKYLATGYEERNKRKATSKILGLRSKKGFSCWRIVNKVLFWGQYLYMWSKTRKKQKFIKRGQAFFHEDN</sequence>
<evidence type="ECO:0000313" key="1">
    <source>
        <dbReference type="EMBL" id="KKQ50679.1"/>
    </source>
</evidence>
<dbReference type="EMBL" id="LBTX01000003">
    <property type="protein sequence ID" value="KKQ50679.1"/>
    <property type="molecule type" value="Genomic_DNA"/>
</dbReference>
<protein>
    <recommendedName>
        <fullName evidence="3">Polymerase nucleotidyl transferase domain-containing protein</fullName>
    </recommendedName>
</protein>
<dbReference type="Proteomes" id="UP000034231">
    <property type="component" value="Unassembled WGS sequence"/>
</dbReference>
<evidence type="ECO:0008006" key="3">
    <source>
        <dbReference type="Google" id="ProtNLM"/>
    </source>
</evidence>
<reference evidence="1 2" key="1">
    <citation type="journal article" date="2015" name="Nature">
        <title>rRNA introns, odd ribosomes, and small enigmatic genomes across a large radiation of phyla.</title>
        <authorList>
            <person name="Brown C.T."/>
            <person name="Hug L.A."/>
            <person name="Thomas B.C."/>
            <person name="Sharon I."/>
            <person name="Castelle C.J."/>
            <person name="Singh A."/>
            <person name="Wilkins M.J."/>
            <person name="Williams K.H."/>
            <person name="Banfield J.F."/>
        </authorList>
    </citation>
    <scope>NUCLEOTIDE SEQUENCE [LARGE SCALE GENOMIC DNA]</scope>
</reference>
<accession>A0A0G0KND3</accession>
<name>A0A0G0KND3_9BACT</name>
<dbReference type="InterPro" id="IPR043519">
    <property type="entry name" value="NT_sf"/>
</dbReference>
<dbReference type="SUPFAM" id="SSF81301">
    <property type="entry name" value="Nucleotidyltransferase"/>
    <property type="match status" value="1"/>
</dbReference>
<proteinExistence type="predicted"/>
<comment type="caution">
    <text evidence="1">The sequence shown here is derived from an EMBL/GenBank/DDBJ whole genome shotgun (WGS) entry which is preliminary data.</text>
</comment>
<dbReference type="AlphaFoldDB" id="A0A0G0KND3"/>
<organism evidence="1 2">
    <name type="scientific">Candidatus Shapirobacteria bacterium GW2011_GWE1_38_10</name>
    <dbReference type="NCBI Taxonomy" id="1618488"/>
    <lineage>
        <taxon>Bacteria</taxon>
        <taxon>Candidatus Shapironibacteriota</taxon>
    </lineage>
</organism>